<sequence>MSSSGRKSLVWDIRKRLLTLSAGELLQVARAVEPVSGEVQSELVEGDEEGCYDYINLFMYSKQLLDTEDEGMVQLLILKDAIDEVVKCRDDEVSMSNVKAVGRREAIMSSSGRKSLVWDIRKRLLTLSAGELLQVARAVEPVSSEVQSELVEGDEEGCYDYINSFMYSKQLLDTEDEGMVQLLILKDAIDEVVKCRDDEVSMSNVKDEDILSPGQWDTGPGLFEIQNPTKPYVTIPIGNNTNHDITIPRKTALGILQRVENVVEADILDRSQPAATISQVTTTQDSNSDSPLWDPPVSLDHLEEEQQEAARKMLHEESNAFARDGNDLGCIPNLQMVINLNDDIPVQRAYTSIPKPLFKEVKEYIQDLLVKGWIVKSKSAYSAPVVCVRKKDGTLRLCIDYRLLNQKTVPDRHPLPRIRDLIDTLGGYSMFSILDQGKAYHQGFMAEGSRHLTAFITPWGLYEWVRIPFGLSNAPAAFQRSMEEMLGSLRDECCIPYLDDLLCYSRSFSDHVDVIRKVLRALQHHGVKLRAEKCEMFQKEVRYVGRLVSAEGVRIDPKDLEAVMALKTKTPQTVGDLRRVLGFLSYYRSYIQDFAKIAKQLYELLQVKSSMPQPLPHHHKSKGPQLPSKTPILWTDYLHLEKSKGGYEYILVVIDHFTRFAQAYPTKNKSGQTAAERIYNDYIPRLGYPNRLHHDQGREFENNLFRTLGRLSGVGHSRTSPYHPQCNPAERFNRTLLQMLRTLTDREKERWKEHLPQMIHAYNCTRHESTGYSPHYLLYGQHPRLPVDLLFGLLGNNESVTHKGYVDKWSKRMTEAYKIANKSSLSSSAKNKAYYDQKVGGVVLKPGDRVLVRNMGERGGPGKLRSYWEKRIYVVKESISDNPVYVIHPEGDPNARDRTIHRNLLLLVNDLPVENSAQPADSVVTPRQRQKQPQQRVNSADKDGISDTDEEDEWIGGYWLRTPVVRKENDQVGHDRSAASGREQSMVPKSSPTTVPGRTPKKLTMTHKEGPDTLLMRETEPMDAYLPDGRETPVRDYIHTGQ</sequence>
<protein>
    <recommendedName>
        <fullName evidence="2">ribonuclease H</fullName>
        <ecNumber evidence="2">3.1.26.4</ecNumber>
    </recommendedName>
</protein>
<dbReference type="STRING" id="84645.A0A498P5W2"/>
<reference evidence="6 7" key="1">
    <citation type="submission" date="2018-03" db="EMBL/GenBank/DDBJ databases">
        <title>Draft genome sequence of Rohu Carp (Labeo rohita).</title>
        <authorList>
            <person name="Das P."/>
            <person name="Kushwaha B."/>
            <person name="Joshi C.G."/>
            <person name="Kumar D."/>
            <person name="Nagpure N.S."/>
            <person name="Sahoo L."/>
            <person name="Das S.P."/>
            <person name="Bit A."/>
            <person name="Patnaik S."/>
            <person name="Meher P.K."/>
            <person name="Jayasankar P."/>
            <person name="Koringa P.G."/>
            <person name="Patel N.V."/>
            <person name="Hinsu A.T."/>
            <person name="Kumar R."/>
            <person name="Pandey M."/>
            <person name="Agarwal S."/>
            <person name="Srivastava S."/>
            <person name="Singh M."/>
            <person name="Iquebal M.A."/>
            <person name="Jaiswal S."/>
            <person name="Angadi U.B."/>
            <person name="Kumar N."/>
            <person name="Raza M."/>
            <person name="Shah T.M."/>
            <person name="Rai A."/>
            <person name="Jena J.K."/>
        </authorList>
    </citation>
    <scope>NUCLEOTIDE SEQUENCE [LARGE SCALE GENOMIC DNA]</scope>
    <source>
        <strain evidence="6">DASCIFA01</strain>
        <tissue evidence="6">Testis</tissue>
    </source>
</reference>
<dbReference type="SUPFAM" id="SSF53098">
    <property type="entry name" value="Ribonuclease H-like"/>
    <property type="match status" value="1"/>
</dbReference>
<dbReference type="Pfam" id="PF00078">
    <property type="entry name" value="RVT_1"/>
    <property type="match status" value="1"/>
</dbReference>
<dbReference type="InterPro" id="IPR000477">
    <property type="entry name" value="RT_dom"/>
</dbReference>
<organism evidence="6 7">
    <name type="scientific">Labeo rohita</name>
    <name type="common">Indian major carp</name>
    <name type="synonym">Cyprinus rohita</name>
    <dbReference type="NCBI Taxonomy" id="84645"/>
    <lineage>
        <taxon>Eukaryota</taxon>
        <taxon>Metazoa</taxon>
        <taxon>Chordata</taxon>
        <taxon>Craniata</taxon>
        <taxon>Vertebrata</taxon>
        <taxon>Euteleostomi</taxon>
        <taxon>Actinopterygii</taxon>
        <taxon>Neopterygii</taxon>
        <taxon>Teleostei</taxon>
        <taxon>Ostariophysi</taxon>
        <taxon>Cypriniformes</taxon>
        <taxon>Cyprinidae</taxon>
        <taxon>Labeoninae</taxon>
        <taxon>Labeonini</taxon>
        <taxon>Labeo</taxon>
    </lineage>
</organism>
<feature type="region of interest" description="Disordered" evidence="3">
    <location>
        <begin position="967"/>
        <end position="1042"/>
    </location>
</feature>
<feature type="region of interest" description="Disordered" evidence="3">
    <location>
        <begin position="918"/>
        <end position="950"/>
    </location>
</feature>
<evidence type="ECO:0000259" key="5">
    <source>
        <dbReference type="PROSITE" id="PS50994"/>
    </source>
</evidence>
<name>A0A498P5W2_LABRO</name>
<evidence type="ECO:0000256" key="2">
    <source>
        <dbReference type="ARBA" id="ARBA00012180"/>
    </source>
</evidence>
<dbReference type="Gene3D" id="3.30.70.270">
    <property type="match status" value="2"/>
</dbReference>
<dbReference type="InterPro" id="IPR050951">
    <property type="entry name" value="Retrovirus_Pol_polyprotein"/>
</dbReference>
<feature type="domain" description="Integrase catalytic" evidence="5">
    <location>
        <begin position="623"/>
        <end position="782"/>
    </location>
</feature>
<gene>
    <name evidence="6" type="ORF">ROHU_000674</name>
</gene>
<dbReference type="InterPro" id="IPR043128">
    <property type="entry name" value="Rev_trsase/Diguanyl_cyclase"/>
</dbReference>
<dbReference type="SUPFAM" id="SSF56672">
    <property type="entry name" value="DNA/RNA polymerases"/>
    <property type="match status" value="1"/>
</dbReference>
<feature type="compositionally biased region" description="Polar residues" evidence="3">
    <location>
        <begin position="987"/>
        <end position="996"/>
    </location>
</feature>
<dbReference type="PANTHER" id="PTHR37984">
    <property type="entry name" value="PROTEIN CBG26694"/>
    <property type="match status" value="1"/>
</dbReference>
<evidence type="ECO:0000313" key="7">
    <source>
        <dbReference type="Proteomes" id="UP000290572"/>
    </source>
</evidence>
<dbReference type="EMBL" id="QBIY01003997">
    <property type="protein sequence ID" value="RXN38934.1"/>
    <property type="molecule type" value="Genomic_DNA"/>
</dbReference>
<evidence type="ECO:0000313" key="6">
    <source>
        <dbReference type="EMBL" id="RXN38934.1"/>
    </source>
</evidence>
<feature type="domain" description="Reverse transcriptase" evidence="4">
    <location>
        <begin position="369"/>
        <end position="548"/>
    </location>
</feature>
<dbReference type="GO" id="GO:0003676">
    <property type="term" value="F:nucleic acid binding"/>
    <property type="evidence" value="ECO:0007669"/>
    <property type="project" value="InterPro"/>
</dbReference>
<comment type="caution">
    <text evidence="6">The sequence shown here is derived from an EMBL/GenBank/DDBJ whole genome shotgun (WGS) entry which is preliminary data.</text>
</comment>
<dbReference type="CDD" id="cd01647">
    <property type="entry name" value="RT_LTR"/>
    <property type="match status" value="1"/>
</dbReference>
<dbReference type="InterPro" id="IPR001584">
    <property type="entry name" value="Integrase_cat-core"/>
</dbReference>
<feature type="compositionally biased region" description="Basic and acidic residues" evidence="3">
    <location>
        <begin position="1006"/>
        <end position="1020"/>
    </location>
</feature>
<feature type="compositionally biased region" description="Basic and acidic residues" evidence="3">
    <location>
        <begin position="1028"/>
        <end position="1042"/>
    </location>
</feature>
<comment type="similarity">
    <text evidence="1">Belongs to the beta type-B retroviral polymerase family. HERV class-II K(HML-2) pol subfamily.</text>
</comment>
<dbReference type="PROSITE" id="PS50878">
    <property type="entry name" value="RT_POL"/>
    <property type="match status" value="1"/>
</dbReference>
<feature type="compositionally biased region" description="Basic and acidic residues" evidence="3">
    <location>
        <begin position="967"/>
        <end position="977"/>
    </location>
</feature>
<accession>A0A498P5W2</accession>
<dbReference type="GO" id="GO:0004523">
    <property type="term" value="F:RNA-DNA hybrid ribonuclease activity"/>
    <property type="evidence" value="ECO:0007669"/>
    <property type="project" value="UniProtKB-EC"/>
</dbReference>
<dbReference type="GO" id="GO:0015074">
    <property type="term" value="P:DNA integration"/>
    <property type="evidence" value="ECO:0007669"/>
    <property type="project" value="InterPro"/>
</dbReference>
<dbReference type="AlphaFoldDB" id="A0A498P5W2"/>
<evidence type="ECO:0000259" key="4">
    <source>
        <dbReference type="PROSITE" id="PS50878"/>
    </source>
</evidence>
<dbReference type="FunFam" id="3.30.420.10:FF:000032">
    <property type="entry name" value="Retrovirus-related Pol polyprotein from transposon 297-like Protein"/>
    <property type="match status" value="1"/>
</dbReference>
<evidence type="ECO:0000256" key="1">
    <source>
        <dbReference type="ARBA" id="ARBA00010879"/>
    </source>
</evidence>
<dbReference type="InterPro" id="IPR036397">
    <property type="entry name" value="RNaseH_sf"/>
</dbReference>
<feature type="compositionally biased region" description="Polar residues" evidence="3">
    <location>
        <begin position="276"/>
        <end position="290"/>
    </location>
</feature>
<dbReference type="PROSITE" id="PS50994">
    <property type="entry name" value="INTEGRASE"/>
    <property type="match status" value="1"/>
</dbReference>
<dbReference type="InterPro" id="IPR043502">
    <property type="entry name" value="DNA/RNA_pol_sf"/>
</dbReference>
<dbReference type="EC" id="3.1.26.4" evidence="2"/>
<dbReference type="Proteomes" id="UP000290572">
    <property type="component" value="Unassembled WGS sequence"/>
</dbReference>
<dbReference type="Gene3D" id="3.30.420.10">
    <property type="entry name" value="Ribonuclease H-like superfamily/Ribonuclease H"/>
    <property type="match status" value="1"/>
</dbReference>
<dbReference type="PANTHER" id="PTHR37984:SF5">
    <property type="entry name" value="PROTEIN NYNRIN-LIKE"/>
    <property type="match status" value="1"/>
</dbReference>
<dbReference type="Gene3D" id="3.10.10.10">
    <property type="entry name" value="HIV Type 1 Reverse Transcriptase, subunit A, domain 1"/>
    <property type="match status" value="1"/>
</dbReference>
<proteinExistence type="inferred from homology"/>
<dbReference type="Pfam" id="PF00665">
    <property type="entry name" value="rve"/>
    <property type="match status" value="1"/>
</dbReference>
<evidence type="ECO:0000256" key="3">
    <source>
        <dbReference type="SAM" id="MobiDB-lite"/>
    </source>
</evidence>
<dbReference type="InterPro" id="IPR012337">
    <property type="entry name" value="RNaseH-like_sf"/>
</dbReference>
<feature type="region of interest" description="Disordered" evidence="3">
    <location>
        <begin position="276"/>
        <end position="297"/>
    </location>
</feature>
<keyword evidence="7" id="KW-1185">Reference proteome</keyword>